<feature type="compositionally biased region" description="Basic and acidic residues" evidence="5">
    <location>
        <begin position="105"/>
        <end position="120"/>
    </location>
</feature>
<evidence type="ECO:0000313" key="8">
    <source>
        <dbReference type="Proteomes" id="UP001341281"/>
    </source>
</evidence>
<comment type="similarity">
    <text evidence="2">Belongs to the EIN3 family.</text>
</comment>
<accession>A0AAQ3T5S6</accession>
<name>A0AAQ3T5S6_PASNO</name>
<sequence>MMGGRGALILGLDHRMALPAADDAVPDKSLLGWYAGECFLGGEEGGVLNPAPAHEEMASFPDDGDESVDDDVEGIEELERRMWRDRVRLRRLKEQQQQQQSSRGAGKDKEPRQQRPQEQARRKKKKKMSRATDSMLKMMEACSAQGFVYGIIPENGRPVTGASDNLRAWWKDKVRFDSNGPAAAAAWYQADTNNAGAAAAPAGTPHSLHELQDTTLGSLLSALMQHCDPPQRRFPLDKGVPPPWWPRGGGAGKGAPAPPYKKPHDLKKAWKVAVLTAVIKHMAPEIDRARRLVRQSKCLQDKMTARETVTWLAVLKQEEEELYLERHPGARPPLSAAAALPFSASPGEYDVDGEETGLRNNQKPPSMDDAGAKLLVPAASLMKQEAAAAAAAEEFLHKRSAPAPPATDPEPVLDNSYTCGNAPCPHSSPARGFLDRNARNAHQYSCKFNNGAAESEPAPPSVLPSSPLSQAIRGWDLDLPVDGQRSLAELMDMYEARSLVSSGDTGAPGPFLTTPCLFGDANSNVMHQQQQQQSATFYVRDAAPREQRLSSGVDYVAGGTAQYGVGMQLPHKPAVGNSSWFY</sequence>
<dbReference type="Gene3D" id="1.10.3180.10">
    <property type="entry name" value="DNA-binding domain of EIN3-like"/>
    <property type="match status" value="1"/>
</dbReference>
<dbReference type="InterPro" id="IPR047091">
    <property type="entry name" value="EIN3-like_DNA-bd"/>
</dbReference>
<proteinExistence type="inferred from homology"/>
<dbReference type="AlphaFoldDB" id="A0AAQ3T5S6"/>
<reference evidence="7 8" key="1">
    <citation type="submission" date="2024-02" db="EMBL/GenBank/DDBJ databases">
        <title>High-quality chromosome-scale genome assembly of Pensacola bahiagrass (Paspalum notatum Flugge var. saurae).</title>
        <authorList>
            <person name="Vega J.M."/>
            <person name="Podio M."/>
            <person name="Orjuela J."/>
            <person name="Siena L.A."/>
            <person name="Pessino S.C."/>
            <person name="Combes M.C."/>
            <person name="Mariac C."/>
            <person name="Albertini E."/>
            <person name="Pupilli F."/>
            <person name="Ortiz J.P.A."/>
            <person name="Leblanc O."/>
        </authorList>
    </citation>
    <scope>NUCLEOTIDE SEQUENCE [LARGE SCALE GENOMIC DNA]</scope>
    <source>
        <strain evidence="7">R1</strain>
        <tissue evidence="7">Leaf</tissue>
    </source>
</reference>
<dbReference type="PANTHER" id="PTHR33305:SF32">
    <property type="entry name" value="PROTEIN ETHYLENE-INSENSITIVE 3-LIKE 2"/>
    <property type="match status" value="1"/>
</dbReference>
<evidence type="ECO:0000256" key="1">
    <source>
        <dbReference type="ARBA" id="ARBA00004123"/>
    </source>
</evidence>
<dbReference type="InterPro" id="IPR023278">
    <property type="entry name" value="Ethylene_insens-like_DNA-bd"/>
</dbReference>
<dbReference type="Proteomes" id="UP001341281">
    <property type="component" value="Chromosome 03"/>
</dbReference>
<comment type="subcellular location">
    <subcellularLocation>
        <location evidence="1">Nucleus</location>
    </subcellularLocation>
</comment>
<dbReference type="EMBL" id="CP144747">
    <property type="protein sequence ID" value="WVZ67128.1"/>
    <property type="molecule type" value="Genomic_DNA"/>
</dbReference>
<dbReference type="Pfam" id="PF04873">
    <property type="entry name" value="EIN3_DNA-bd"/>
    <property type="match status" value="1"/>
</dbReference>
<evidence type="ECO:0000256" key="5">
    <source>
        <dbReference type="SAM" id="MobiDB-lite"/>
    </source>
</evidence>
<organism evidence="7 8">
    <name type="scientific">Paspalum notatum var. saurae</name>
    <dbReference type="NCBI Taxonomy" id="547442"/>
    <lineage>
        <taxon>Eukaryota</taxon>
        <taxon>Viridiplantae</taxon>
        <taxon>Streptophyta</taxon>
        <taxon>Embryophyta</taxon>
        <taxon>Tracheophyta</taxon>
        <taxon>Spermatophyta</taxon>
        <taxon>Magnoliopsida</taxon>
        <taxon>Liliopsida</taxon>
        <taxon>Poales</taxon>
        <taxon>Poaceae</taxon>
        <taxon>PACMAD clade</taxon>
        <taxon>Panicoideae</taxon>
        <taxon>Andropogonodae</taxon>
        <taxon>Paspaleae</taxon>
        <taxon>Paspalinae</taxon>
        <taxon>Paspalum</taxon>
    </lineage>
</organism>
<dbReference type="PANTHER" id="PTHR33305">
    <property type="entry name" value="ETHYLENE INSENSITIVE 3-LIKE 2 PROTEIN"/>
    <property type="match status" value="1"/>
</dbReference>
<feature type="region of interest" description="Disordered" evidence="5">
    <location>
        <begin position="46"/>
        <end position="69"/>
    </location>
</feature>
<dbReference type="InterPro" id="IPR006957">
    <property type="entry name" value="EIN3"/>
</dbReference>
<dbReference type="SUPFAM" id="SSF116768">
    <property type="entry name" value="DNA-binding domain of EIN3-like"/>
    <property type="match status" value="1"/>
</dbReference>
<evidence type="ECO:0000256" key="4">
    <source>
        <dbReference type="ARBA" id="ARBA00023242"/>
    </source>
</evidence>
<keyword evidence="8" id="KW-1185">Reference proteome</keyword>
<dbReference type="GO" id="GO:0005634">
    <property type="term" value="C:nucleus"/>
    <property type="evidence" value="ECO:0007669"/>
    <property type="project" value="UniProtKB-SubCell"/>
</dbReference>
<keyword evidence="3" id="KW-0936">Ethylene signaling pathway</keyword>
<feature type="domain" description="Ethylene insensitive 3-like DNA-binding" evidence="6">
    <location>
        <begin position="76"/>
        <end position="319"/>
    </location>
</feature>
<evidence type="ECO:0000313" key="7">
    <source>
        <dbReference type="EMBL" id="WVZ67128.1"/>
    </source>
</evidence>
<evidence type="ECO:0000256" key="3">
    <source>
        <dbReference type="ARBA" id="ARBA00022745"/>
    </source>
</evidence>
<evidence type="ECO:0000259" key="6">
    <source>
        <dbReference type="Pfam" id="PF04873"/>
    </source>
</evidence>
<dbReference type="GO" id="GO:0003677">
    <property type="term" value="F:DNA binding"/>
    <property type="evidence" value="ECO:0007669"/>
    <property type="project" value="TreeGrafter"/>
</dbReference>
<evidence type="ECO:0000256" key="2">
    <source>
        <dbReference type="ARBA" id="ARBA00009416"/>
    </source>
</evidence>
<gene>
    <name evidence="7" type="ORF">U9M48_016253</name>
</gene>
<protein>
    <recommendedName>
        <fullName evidence="6">Ethylene insensitive 3-like DNA-binding domain-containing protein</fullName>
    </recommendedName>
</protein>
<feature type="region of interest" description="Disordered" evidence="5">
    <location>
        <begin position="92"/>
        <end position="132"/>
    </location>
</feature>
<dbReference type="GO" id="GO:0009873">
    <property type="term" value="P:ethylene-activated signaling pathway"/>
    <property type="evidence" value="ECO:0007669"/>
    <property type="project" value="UniProtKB-KW"/>
</dbReference>
<dbReference type="GO" id="GO:0003700">
    <property type="term" value="F:DNA-binding transcription factor activity"/>
    <property type="evidence" value="ECO:0007669"/>
    <property type="project" value="InterPro"/>
</dbReference>
<keyword evidence="4" id="KW-0539">Nucleus</keyword>